<evidence type="ECO:0000259" key="2">
    <source>
        <dbReference type="Pfam" id="PF00498"/>
    </source>
</evidence>
<name>A0A261TMW0_9BORD</name>
<feature type="compositionally biased region" description="Basic and acidic residues" evidence="1">
    <location>
        <begin position="364"/>
        <end position="376"/>
    </location>
</feature>
<dbReference type="InterPro" id="IPR000253">
    <property type="entry name" value="FHA_dom"/>
</dbReference>
<feature type="compositionally biased region" description="Low complexity" evidence="1">
    <location>
        <begin position="212"/>
        <end position="244"/>
    </location>
</feature>
<evidence type="ECO:0000256" key="1">
    <source>
        <dbReference type="SAM" id="MobiDB-lite"/>
    </source>
</evidence>
<gene>
    <name evidence="3" type="ORF">CAL20_22390</name>
</gene>
<feature type="compositionally biased region" description="Low complexity" evidence="1">
    <location>
        <begin position="265"/>
        <end position="289"/>
    </location>
</feature>
<dbReference type="Pfam" id="PF00498">
    <property type="entry name" value="FHA"/>
    <property type="match status" value="1"/>
</dbReference>
<feature type="compositionally biased region" description="Polar residues" evidence="1">
    <location>
        <begin position="381"/>
        <end position="390"/>
    </location>
</feature>
<dbReference type="Gene3D" id="2.60.200.20">
    <property type="match status" value="1"/>
</dbReference>
<keyword evidence="4" id="KW-1185">Reference proteome</keyword>
<feature type="region of interest" description="Disordered" evidence="1">
    <location>
        <begin position="149"/>
        <end position="180"/>
    </location>
</feature>
<dbReference type="EMBL" id="NEVQ01000022">
    <property type="protein sequence ID" value="OZI50597.1"/>
    <property type="molecule type" value="Genomic_DNA"/>
</dbReference>
<feature type="compositionally biased region" description="Basic and acidic residues" evidence="1">
    <location>
        <begin position="343"/>
        <end position="353"/>
    </location>
</feature>
<evidence type="ECO:0000313" key="3">
    <source>
        <dbReference type="EMBL" id="OZI50597.1"/>
    </source>
</evidence>
<evidence type="ECO:0000313" key="4">
    <source>
        <dbReference type="Proteomes" id="UP000216885"/>
    </source>
</evidence>
<feature type="region of interest" description="Disordered" evidence="1">
    <location>
        <begin position="202"/>
        <end position="456"/>
    </location>
</feature>
<accession>A0A261TMW0</accession>
<dbReference type="AlphaFoldDB" id="A0A261TMW0"/>
<comment type="caution">
    <text evidence="3">The sequence shown here is derived from an EMBL/GenBank/DDBJ whole genome shotgun (WGS) entry which is preliminary data.</text>
</comment>
<proteinExistence type="predicted"/>
<organism evidence="3 4">
    <name type="scientific">Bordetella genomosp. 4</name>
    <dbReference type="NCBI Taxonomy" id="463044"/>
    <lineage>
        <taxon>Bacteria</taxon>
        <taxon>Pseudomonadati</taxon>
        <taxon>Pseudomonadota</taxon>
        <taxon>Betaproteobacteria</taxon>
        <taxon>Burkholderiales</taxon>
        <taxon>Alcaligenaceae</taxon>
        <taxon>Bordetella</taxon>
    </lineage>
</organism>
<dbReference type="CDD" id="cd00060">
    <property type="entry name" value="FHA"/>
    <property type="match status" value="1"/>
</dbReference>
<feature type="compositionally biased region" description="Basic and acidic residues" evidence="1">
    <location>
        <begin position="410"/>
        <end position="426"/>
    </location>
</feature>
<dbReference type="Proteomes" id="UP000216885">
    <property type="component" value="Unassembled WGS sequence"/>
</dbReference>
<feature type="domain" description="FHA" evidence="2">
    <location>
        <begin position="28"/>
        <end position="95"/>
    </location>
</feature>
<protein>
    <recommendedName>
        <fullName evidence="2">FHA domain-containing protein</fullName>
    </recommendedName>
</protein>
<dbReference type="SUPFAM" id="SSF49879">
    <property type="entry name" value="SMAD/FHA domain"/>
    <property type="match status" value="1"/>
</dbReference>
<feature type="compositionally biased region" description="Low complexity" evidence="1">
    <location>
        <begin position="299"/>
        <end position="310"/>
    </location>
</feature>
<reference evidence="3 4" key="1">
    <citation type="submission" date="2017-05" db="EMBL/GenBank/DDBJ databases">
        <title>Complete and WGS of Bordetella genogroups.</title>
        <authorList>
            <person name="Spilker T."/>
            <person name="LiPuma J."/>
        </authorList>
    </citation>
    <scope>NUCLEOTIDE SEQUENCE [LARGE SCALE GENOMIC DNA]</scope>
    <source>
        <strain evidence="3 4">AU9919</strain>
    </source>
</reference>
<dbReference type="RefSeq" id="WP_256981704.1">
    <property type="nucleotide sequence ID" value="NZ_NEVQ01000022.1"/>
</dbReference>
<sequence length="456" mass="47209">MKLTVQQHPNDSGFITPWSAVFEAPGGTVGRSADNRLILPDPERGICRIQAALRISNDACYLVNLSSMSSVSINGRAIQRDQEVPLSPGDELVIGSYTLRAEDPLAPAAENAAASPGGFATLSAVAPDPLLAEPDPLLESPLLDPAAITPKSAAPRENPTPISRVTSAPASPPPPTSAPGVIAAATATMSAAAEVAAPLVTAKPEPGTAPQSESANSSDTSTNTSPTADIPNTTAPAAETAAAAQFTEDVPPQSTVEPVAPPAPAKDFAAASATDAFAPAAPADNPSAAEESLFDEPFAATSSADNSSTDVFSDLFGPGTLPVGSVPDVSAHPFDMESAQTRNPEDPLRHLPRGDANVSGPLRDPLDLLDSHEGEGVHNVFSDQTPSTLPSHDPLAPHRLDPVSEALRSTQDHDNQGWAARDHLREYGGYLRPARVQRPAPTSDDTDSEPDTPRRK</sequence>
<dbReference type="InterPro" id="IPR008984">
    <property type="entry name" value="SMAD_FHA_dom_sf"/>
</dbReference>